<evidence type="ECO:0000256" key="2">
    <source>
        <dbReference type="ARBA" id="ARBA00005982"/>
    </source>
</evidence>
<dbReference type="AlphaFoldDB" id="A0A8S0QS80"/>
<feature type="transmembrane region" description="Helical" evidence="7">
    <location>
        <begin position="121"/>
        <end position="143"/>
    </location>
</feature>
<comment type="similarity">
    <text evidence="2">Belongs to the major facilitator superfamily. Proton-dependent oligopeptide transporter (POT/PTR) (TC 2.A.17) family.</text>
</comment>
<evidence type="ECO:0000256" key="8">
    <source>
        <dbReference type="SAM" id="SignalP"/>
    </source>
</evidence>
<keyword evidence="5 7" id="KW-0472">Membrane</keyword>
<proteinExistence type="inferred from homology"/>
<evidence type="ECO:0000313" key="10">
    <source>
        <dbReference type="Proteomes" id="UP000594638"/>
    </source>
</evidence>
<dbReference type="Gene3D" id="1.20.1250.20">
    <property type="entry name" value="MFS general substrate transporter like domains"/>
    <property type="match status" value="1"/>
</dbReference>
<dbReference type="Gramene" id="OE9A073408T1">
    <property type="protein sequence ID" value="OE9A073408C1"/>
    <property type="gene ID" value="OE9A073408"/>
</dbReference>
<keyword evidence="4 7" id="KW-1133">Transmembrane helix</keyword>
<dbReference type="InterPro" id="IPR036259">
    <property type="entry name" value="MFS_trans_sf"/>
</dbReference>
<dbReference type="GO" id="GO:0022857">
    <property type="term" value="F:transmembrane transporter activity"/>
    <property type="evidence" value="ECO:0007669"/>
    <property type="project" value="InterPro"/>
</dbReference>
<dbReference type="OrthoDB" id="8904098at2759"/>
<dbReference type="GO" id="GO:0016020">
    <property type="term" value="C:membrane"/>
    <property type="evidence" value="ECO:0007669"/>
    <property type="project" value="UniProtKB-SubCell"/>
</dbReference>
<organism evidence="9 10">
    <name type="scientific">Olea europaea subsp. europaea</name>
    <dbReference type="NCBI Taxonomy" id="158383"/>
    <lineage>
        <taxon>Eukaryota</taxon>
        <taxon>Viridiplantae</taxon>
        <taxon>Streptophyta</taxon>
        <taxon>Embryophyta</taxon>
        <taxon>Tracheophyta</taxon>
        <taxon>Spermatophyta</taxon>
        <taxon>Magnoliopsida</taxon>
        <taxon>eudicotyledons</taxon>
        <taxon>Gunneridae</taxon>
        <taxon>Pentapetalae</taxon>
        <taxon>asterids</taxon>
        <taxon>lamiids</taxon>
        <taxon>Lamiales</taxon>
        <taxon>Oleaceae</taxon>
        <taxon>Oleeae</taxon>
        <taxon>Olea</taxon>
    </lineage>
</organism>
<name>A0A8S0QS80_OLEEU</name>
<evidence type="ECO:0000256" key="5">
    <source>
        <dbReference type="ARBA" id="ARBA00023136"/>
    </source>
</evidence>
<dbReference type="InterPro" id="IPR000109">
    <property type="entry name" value="POT_fam"/>
</dbReference>
<evidence type="ECO:0000256" key="6">
    <source>
        <dbReference type="ARBA" id="ARBA00044504"/>
    </source>
</evidence>
<evidence type="ECO:0000256" key="7">
    <source>
        <dbReference type="SAM" id="Phobius"/>
    </source>
</evidence>
<keyword evidence="8" id="KW-0732">Signal</keyword>
<keyword evidence="3 7" id="KW-0812">Transmembrane</keyword>
<accession>A0A8S0QS80</accession>
<feature type="signal peptide" evidence="8">
    <location>
        <begin position="1"/>
        <end position="16"/>
    </location>
</feature>
<dbReference type="Pfam" id="PF00854">
    <property type="entry name" value="PTR2"/>
    <property type="match status" value="1"/>
</dbReference>
<comment type="subcellular location">
    <subcellularLocation>
        <location evidence="1">Membrane</location>
        <topology evidence="1">Multi-pass membrane protein</topology>
    </subcellularLocation>
</comment>
<protein>
    <submittedName>
        <fullName evidence="9">NRT1 PTR FAMILY -like</fullName>
    </submittedName>
</protein>
<evidence type="ECO:0000256" key="4">
    <source>
        <dbReference type="ARBA" id="ARBA00022989"/>
    </source>
</evidence>
<feature type="transmembrane region" description="Helical" evidence="7">
    <location>
        <begin position="40"/>
        <end position="61"/>
    </location>
</feature>
<gene>
    <name evidence="9" type="ORF">OLEA9_A073408</name>
</gene>
<keyword evidence="10" id="KW-1185">Reference proteome</keyword>
<dbReference type="Proteomes" id="UP000594638">
    <property type="component" value="Unassembled WGS sequence"/>
</dbReference>
<dbReference type="EMBL" id="CACTIH010001896">
    <property type="protein sequence ID" value="CAA2967990.1"/>
    <property type="molecule type" value="Genomic_DNA"/>
</dbReference>
<feature type="chain" id="PRO_5035854019" evidence="8">
    <location>
        <begin position="17"/>
        <end position="192"/>
    </location>
</feature>
<evidence type="ECO:0000256" key="3">
    <source>
        <dbReference type="ARBA" id="ARBA00022692"/>
    </source>
</evidence>
<reference evidence="9 10" key="1">
    <citation type="submission" date="2019-12" db="EMBL/GenBank/DDBJ databases">
        <authorList>
            <person name="Alioto T."/>
            <person name="Alioto T."/>
            <person name="Gomez Garrido J."/>
        </authorList>
    </citation>
    <scope>NUCLEOTIDE SEQUENCE [LARGE SCALE GENOMIC DNA]</scope>
</reference>
<evidence type="ECO:0000256" key="1">
    <source>
        <dbReference type="ARBA" id="ARBA00004141"/>
    </source>
</evidence>
<feature type="transmembrane region" description="Helical" evidence="7">
    <location>
        <begin position="82"/>
        <end position="101"/>
    </location>
</feature>
<dbReference type="PANTHER" id="PTHR11654">
    <property type="entry name" value="OLIGOPEPTIDE TRANSPORTER-RELATED"/>
    <property type="match status" value="1"/>
</dbReference>
<comment type="caution">
    <text evidence="9">The sequence shown here is derived from an EMBL/GenBank/DDBJ whole genome shotgun (WGS) entry which is preliminary data.</text>
</comment>
<sequence length="192" mass="21413">MMSILASTIIMNTCLAQLQTFSVLQGYFMNPYLGSLKIPTASIPVIPLIFMSILLPLYELLFVPFARKFTGLPTGITQLQRVGIGLVLSILSMGIAGLIEIKRRDRALENPAEPISLLWLSFQYGVFGIADMFAMVGLMEFFYKEAPSGMRSDGKGTEDEVPGWEENNDETCINITQQNFSSNKGRCRIVHY</sequence>
<comment type="similarity">
    <text evidence="6">Belongs to the major facilitator superfamily. Phosphate:H(+) symporter (TC 2.A.1.9) family.</text>
</comment>
<evidence type="ECO:0000313" key="9">
    <source>
        <dbReference type="EMBL" id="CAA2967990.1"/>
    </source>
</evidence>